<gene>
    <name evidence="1" type="primary">ORF28719</name>
</gene>
<protein>
    <submittedName>
        <fullName evidence="1">Uncharacterized protein</fullName>
    </submittedName>
</protein>
<evidence type="ECO:0000313" key="1">
    <source>
        <dbReference type="EMBL" id="CEK56870.1"/>
    </source>
</evidence>
<dbReference type="AlphaFoldDB" id="A0A0B6YN23"/>
<reference evidence="1" key="1">
    <citation type="submission" date="2014-12" db="EMBL/GenBank/DDBJ databases">
        <title>Insight into the proteome of Arion vulgaris.</title>
        <authorList>
            <person name="Aradska J."/>
            <person name="Bulat T."/>
            <person name="Smidak R."/>
            <person name="Sarate P."/>
            <person name="Gangsoo J."/>
            <person name="Sialana F."/>
            <person name="Bilban M."/>
            <person name="Lubec G."/>
        </authorList>
    </citation>
    <scope>NUCLEOTIDE SEQUENCE</scope>
    <source>
        <tissue evidence="1">Skin</tissue>
    </source>
</reference>
<dbReference type="EMBL" id="HACG01010005">
    <property type="protein sequence ID" value="CEK56870.1"/>
    <property type="molecule type" value="Transcribed_RNA"/>
</dbReference>
<accession>A0A0B6YN23</accession>
<organism evidence="1">
    <name type="scientific">Arion vulgaris</name>
    <dbReference type="NCBI Taxonomy" id="1028688"/>
    <lineage>
        <taxon>Eukaryota</taxon>
        <taxon>Metazoa</taxon>
        <taxon>Spiralia</taxon>
        <taxon>Lophotrochozoa</taxon>
        <taxon>Mollusca</taxon>
        <taxon>Gastropoda</taxon>
        <taxon>Heterobranchia</taxon>
        <taxon>Euthyneura</taxon>
        <taxon>Panpulmonata</taxon>
        <taxon>Eupulmonata</taxon>
        <taxon>Stylommatophora</taxon>
        <taxon>Helicina</taxon>
        <taxon>Arionoidea</taxon>
        <taxon>Arionidae</taxon>
        <taxon>Arion</taxon>
    </lineage>
</organism>
<feature type="non-terminal residue" evidence="1">
    <location>
        <position position="1"/>
    </location>
</feature>
<feature type="non-terminal residue" evidence="1">
    <location>
        <position position="95"/>
    </location>
</feature>
<sequence length="95" mass="10242">VYQNSSDKIWDLEPEVRESTQVKVGKRSIAALNKAAAVGVATAFLSNIVEDLLANPCVPPVPKPKSSTVRENMASFLNLDPSSVLLLDLLCTSCR</sequence>
<name>A0A0B6YN23_9EUPU</name>
<proteinExistence type="predicted"/>